<sequence>MNTLVENKKVIDNIADKIYSMPCWAALMLFLAIIIITIWGISFFYNVYNVLPKTQEGFTQESNFILKQNDEVFEDPFYVGIYDDLFYKKIYNTYEVGIIINEIHPTSKDVIIEIGSKTGNYVSAMKSSGYNIVGLDKSKAMVEYASEKYPDCNFIHGDPLDFMNFSSEYATAIFLLDFSIYYISDRRTLFYNCYHWLKPGGYLVLHLVNRHMFDPVAPAAKPFTIVSPQSVAPARITTSDVVFNNFNYKSKFEIEGNSETAGTNDTAKIIETMRDKRGKVRKNIRSMKMTGQKIIIGEAKDTGFIMLGQYDLIKSQREYQYLYILYKPSN</sequence>
<reference evidence="3" key="1">
    <citation type="journal article" date="2020" name="Nature">
        <title>Giant virus diversity and host interactions through global metagenomics.</title>
        <authorList>
            <person name="Schulz F."/>
            <person name="Roux S."/>
            <person name="Paez-Espino D."/>
            <person name="Jungbluth S."/>
            <person name="Walsh D.A."/>
            <person name="Denef V.J."/>
            <person name="McMahon K.D."/>
            <person name="Konstantinidis K.T."/>
            <person name="Eloe-Fadrosh E.A."/>
            <person name="Kyrpides N.C."/>
            <person name="Woyke T."/>
        </authorList>
    </citation>
    <scope>NUCLEOTIDE SEQUENCE</scope>
    <source>
        <strain evidence="3">GVMAG-M-3300023184-18</strain>
    </source>
</reference>
<evidence type="ECO:0000259" key="2">
    <source>
        <dbReference type="Pfam" id="PF08241"/>
    </source>
</evidence>
<dbReference type="EMBL" id="MN740076">
    <property type="protein sequence ID" value="QHT86829.1"/>
    <property type="molecule type" value="Genomic_DNA"/>
</dbReference>
<dbReference type="CDD" id="cd02440">
    <property type="entry name" value="AdoMet_MTases"/>
    <property type="match status" value="1"/>
</dbReference>
<feature type="domain" description="Methyltransferase type 11" evidence="2">
    <location>
        <begin position="113"/>
        <end position="205"/>
    </location>
</feature>
<evidence type="ECO:0000256" key="1">
    <source>
        <dbReference type="SAM" id="Phobius"/>
    </source>
</evidence>
<proteinExistence type="predicted"/>
<evidence type="ECO:0000313" key="3">
    <source>
        <dbReference type="EMBL" id="QHT86829.1"/>
    </source>
</evidence>
<feature type="transmembrane region" description="Helical" evidence="1">
    <location>
        <begin position="21"/>
        <end position="45"/>
    </location>
</feature>
<keyword evidence="1" id="KW-0812">Transmembrane</keyword>
<dbReference type="InterPro" id="IPR029063">
    <property type="entry name" value="SAM-dependent_MTases_sf"/>
</dbReference>
<dbReference type="SUPFAM" id="SSF53335">
    <property type="entry name" value="S-adenosyl-L-methionine-dependent methyltransferases"/>
    <property type="match status" value="1"/>
</dbReference>
<keyword evidence="1" id="KW-0472">Membrane</keyword>
<protein>
    <recommendedName>
        <fullName evidence="2">Methyltransferase type 11 domain-containing protein</fullName>
    </recommendedName>
</protein>
<dbReference type="GO" id="GO:0008757">
    <property type="term" value="F:S-adenosylmethionine-dependent methyltransferase activity"/>
    <property type="evidence" value="ECO:0007669"/>
    <property type="project" value="InterPro"/>
</dbReference>
<dbReference type="InterPro" id="IPR013216">
    <property type="entry name" value="Methyltransf_11"/>
</dbReference>
<dbReference type="Gene3D" id="3.40.50.150">
    <property type="entry name" value="Vaccinia Virus protein VP39"/>
    <property type="match status" value="1"/>
</dbReference>
<organism evidence="3">
    <name type="scientific">viral metagenome</name>
    <dbReference type="NCBI Taxonomy" id="1070528"/>
    <lineage>
        <taxon>unclassified sequences</taxon>
        <taxon>metagenomes</taxon>
        <taxon>organismal metagenomes</taxon>
    </lineage>
</organism>
<dbReference type="Pfam" id="PF08241">
    <property type="entry name" value="Methyltransf_11"/>
    <property type="match status" value="1"/>
</dbReference>
<dbReference type="AlphaFoldDB" id="A0A6C0I214"/>
<keyword evidence="1" id="KW-1133">Transmembrane helix</keyword>
<dbReference type="PANTHER" id="PTHR43861:SF1">
    <property type="entry name" value="TRANS-ACONITATE 2-METHYLTRANSFERASE"/>
    <property type="match status" value="1"/>
</dbReference>
<dbReference type="PANTHER" id="PTHR43861">
    <property type="entry name" value="TRANS-ACONITATE 2-METHYLTRANSFERASE-RELATED"/>
    <property type="match status" value="1"/>
</dbReference>
<accession>A0A6C0I214</accession>
<name>A0A6C0I214_9ZZZZ</name>